<dbReference type="InParanoid" id="G0MSS2"/>
<dbReference type="Proteomes" id="UP000008068">
    <property type="component" value="Unassembled WGS sequence"/>
</dbReference>
<proteinExistence type="predicted"/>
<evidence type="ECO:0000313" key="2">
    <source>
        <dbReference type="Proteomes" id="UP000008068"/>
    </source>
</evidence>
<keyword evidence="2" id="KW-1185">Reference proteome</keyword>
<dbReference type="eggNOG" id="ENOG502R2MD">
    <property type="taxonomic scope" value="Eukaryota"/>
</dbReference>
<dbReference type="EMBL" id="GL379810">
    <property type="protein sequence ID" value="EGT43208.1"/>
    <property type="molecule type" value="Genomic_DNA"/>
</dbReference>
<reference evidence="2" key="1">
    <citation type="submission" date="2011-07" db="EMBL/GenBank/DDBJ databases">
        <authorList>
            <consortium name="Caenorhabditis brenneri Sequencing and Analysis Consortium"/>
            <person name="Wilson R.K."/>
        </authorList>
    </citation>
    <scope>NUCLEOTIDE SEQUENCE [LARGE SCALE GENOMIC DNA]</scope>
    <source>
        <strain evidence="2">PB2801</strain>
    </source>
</reference>
<evidence type="ECO:0000313" key="1">
    <source>
        <dbReference type="EMBL" id="EGT43208.1"/>
    </source>
</evidence>
<organism evidence="2">
    <name type="scientific">Caenorhabditis brenneri</name>
    <name type="common">Nematode worm</name>
    <dbReference type="NCBI Taxonomy" id="135651"/>
    <lineage>
        <taxon>Eukaryota</taxon>
        <taxon>Metazoa</taxon>
        <taxon>Ecdysozoa</taxon>
        <taxon>Nematoda</taxon>
        <taxon>Chromadorea</taxon>
        <taxon>Rhabditida</taxon>
        <taxon>Rhabditina</taxon>
        <taxon>Rhabditomorpha</taxon>
        <taxon>Rhabditoidea</taxon>
        <taxon>Rhabditidae</taxon>
        <taxon>Peloderinae</taxon>
        <taxon>Caenorhabditis</taxon>
    </lineage>
</organism>
<dbReference type="HOGENOM" id="CLU_937590_0_0_1"/>
<protein>
    <submittedName>
        <fullName evidence="1">Uncharacterized protein</fullName>
    </submittedName>
</protein>
<name>G0MSS2_CAEBE</name>
<dbReference type="OMA" id="LETTEQW"/>
<gene>
    <name evidence="1" type="ORF">CAEBREN_10407</name>
</gene>
<accession>G0MSS2</accession>
<dbReference type="OrthoDB" id="5896858at2759"/>
<sequence>MDKKKPTKSKRTSFGIPTRFSLRKSLGGTQKQDDDVVHNKITTFKFTTPDFGMVDAEEAEAKRIEIARKVKETQEEALQDTKAMQFQPTDPRMKGYHSAFSTADMVQKSIGGMIILHQYCYKMYRDTKCSIFRDGANFFRDADYGCISIEFHAPIRMVEMDLMPVEEVEEWYRDYYSSRDVDLEKVADQYSEDTPTLCDKAIEELGRNVHVVMCEEMEKLENYCAAMFKATEKDIYELGIQFWRKASPSHLPRNYRLALILGKKRNWHLETTEQWFRMLYTEKFWVGARSKDVYPVEKNFGTLV</sequence>
<dbReference type="AlphaFoldDB" id="G0MSS2"/>
<dbReference type="FunCoup" id="G0MSS2">
    <property type="interactions" value="1528"/>
</dbReference>